<protein>
    <submittedName>
        <fullName evidence="1">Glutaredoxin family protein</fullName>
    </submittedName>
</protein>
<organism evidence="1">
    <name type="scientific">Nakamurella sp. A5-74</name>
    <dbReference type="NCBI Taxonomy" id="3158264"/>
    <lineage>
        <taxon>Bacteria</taxon>
        <taxon>Bacillati</taxon>
        <taxon>Actinomycetota</taxon>
        <taxon>Actinomycetes</taxon>
        <taxon>Nakamurellales</taxon>
        <taxon>Nakamurellaceae</taxon>
        <taxon>Nakamurella</taxon>
    </lineage>
</organism>
<accession>A0AAU8DSQ7</accession>
<dbReference type="SUPFAM" id="SSF52833">
    <property type="entry name" value="Thioredoxin-like"/>
    <property type="match status" value="1"/>
</dbReference>
<proteinExistence type="predicted"/>
<dbReference type="Pfam" id="PF05768">
    <property type="entry name" value="Glrx-like"/>
    <property type="match status" value="1"/>
</dbReference>
<name>A0AAU8DSQ7_9ACTN</name>
<dbReference type="AlphaFoldDB" id="A0AAU8DSQ7"/>
<sequence length="107" mass="11339">MVEQQVERTPTPHILLMTRAACHLCDEATVVVVQAADAAAVSWSGHDVDADPELRAEFGDRVPVVLVASDHPDGGSADALLDGATEVGHFRITRAAVTDAIDRARGR</sequence>
<reference evidence="1" key="1">
    <citation type="submission" date="2024-05" db="EMBL/GenBank/DDBJ databases">
        <authorList>
            <person name="Cai S.Y."/>
            <person name="Jin L.M."/>
            <person name="Li H.R."/>
        </authorList>
    </citation>
    <scope>NUCLEOTIDE SEQUENCE</scope>
    <source>
        <strain evidence="1">A5-74</strain>
    </source>
</reference>
<dbReference type="RefSeq" id="WP_353650396.1">
    <property type="nucleotide sequence ID" value="NZ_CP159218.1"/>
</dbReference>
<dbReference type="InterPro" id="IPR008554">
    <property type="entry name" value="Glutaredoxin-like"/>
</dbReference>
<dbReference type="InterPro" id="IPR036249">
    <property type="entry name" value="Thioredoxin-like_sf"/>
</dbReference>
<dbReference type="EMBL" id="CP159218">
    <property type="protein sequence ID" value="XCG64784.1"/>
    <property type="molecule type" value="Genomic_DNA"/>
</dbReference>
<gene>
    <name evidence="1" type="ORF">ABLG96_05570</name>
</gene>
<dbReference type="Gene3D" id="3.40.30.10">
    <property type="entry name" value="Glutaredoxin"/>
    <property type="match status" value="1"/>
</dbReference>
<evidence type="ECO:0000313" key="1">
    <source>
        <dbReference type="EMBL" id="XCG64784.1"/>
    </source>
</evidence>